<keyword evidence="1" id="KW-0812">Transmembrane</keyword>
<evidence type="ECO:0000256" key="1">
    <source>
        <dbReference type="SAM" id="Phobius"/>
    </source>
</evidence>
<keyword evidence="1" id="KW-1133">Transmembrane helix</keyword>
<dbReference type="Pfam" id="PF04120">
    <property type="entry name" value="Iron_permease"/>
    <property type="match status" value="1"/>
</dbReference>
<evidence type="ECO:0000313" key="2">
    <source>
        <dbReference type="EMBL" id="MFC3813198.1"/>
    </source>
</evidence>
<keyword evidence="3" id="KW-1185">Reference proteome</keyword>
<dbReference type="RefSeq" id="WP_379840103.1">
    <property type="nucleotide sequence ID" value="NZ_JBHRYQ010000001.1"/>
</dbReference>
<feature type="transmembrane region" description="Helical" evidence="1">
    <location>
        <begin position="15"/>
        <end position="41"/>
    </location>
</feature>
<keyword evidence="1" id="KW-0472">Membrane</keyword>
<comment type="caution">
    <text evidence="2">The sequence shown here is derived from an EMBL/GenBank/DDBJ whole genome shotgun (WGS) entry which is preliminary data.</text>
</comment>
<gene>
    <name evidence="2" type="ORF">ACFOOI_21210</name>
</gene>
<dbReference type="InterPro" id="IPR007251">
    <property type="entry name" value="Iron_permease_Fet4"/>
</dbReference>
<dbReference type="EMBL" id="JBHRYQ010000001">
    <property type="protein sequence ID" value="MFC3813198.1"/>
    <property type="molecule type" value="Genomic_DNA"/>
</dbReference>
<dbReference type="Proteomes" id="UP001595616">
    <property type="component" value="Unassembled WGS sequence"/>
</dbReference>
<accession>A0ABV7Z0X8</accession>
<reference evidence="3" key="1">
    <citation type="journal article" date="2019" name="Int. J. Syst. Evol. Microbiol.">
        <title>The Global Catalogue of Microorganisms (GCM) 10K type strain sequencing project: providing services to taxonomists for standard genome sequencing and annotation.</title>
        <authorList>
            <consortium name="The Broad Institute Genomics Platform"/>
            <consortium name="The Broad Institute Genome Sequencing Center for Infectious Disease"/>
            <person name="Wu L."/>
            <person name="Ma J."/>
        </authorList>
    </citation>
    <scope>NUCLEOTIDE SEQUENCE [LARGE SCALE GENOMIC DNA]</scope>
    <source>
        <strain evidence="3">CECT 7956</strain>
    </source>
</reference>
<name>A0ABV7Z0X8_9BACT</name>
<evidence type="ECO:0000313" key="3">
    <source>
        <dbReference type="Proteomes" id="UP001595616"/>
    </source>
</evidence>
<proteinExistence type="predicted"/>
<protein>
    <submittedName>
        <fullName evidence="2">Low affinity iron permease family protein</fullName>
    </submittedName>
</protein>
<sequence length="135" mass="15677">MKNTYQNLEAFFEKIAFAITSILGSSITFFLAFMMIIFWFLNRDFETLDTNEVLRDMIHGITFLSLFVIQKEFSRFSGSLHLKVNELVVSTKTANKAVINVESKSEKEIHDLQKEYTELADQIQKPKETKIDKKA</sequence>
<organism evidence="2 3">
    <name type="scientific">Lacihabitans lacunae</name>
    <dbReference type="NCBI Taxonomy" id="1028214"/>
    <lineage>
        <taxon>Bacteria</taxon>
        <taxon>Pseudomonadati</taxon>
        <taxon>Bacteroidota</taxon>
        <taxon>Cytophagia</taxon>
        <taxon>Cytophagales</taxon>
        <taxon>Leadbetterellaceae</taxon>
        <taxon>Lacihabitans</taxon>
    </lineage>
</organism>